<evidence type="ECO:0000259" key="3">
    <source>
        <dbReference type="PROSITE" id="PS50013"/>
    </source>
</evidence>
<feature type="domain" description="Chromo" evidence="3">
    <location>
        <begin position="10"/>
        <end position="68"/>
    </location>
</feature>
<dbReference type="Proteomes" id="UP000007819">
    <property type="component" value="Chromosome A3"/>
</dbReference>
<dbReference type="EnsemblMetazoa" id="XM_016805410.2">
    <property type="protein sequence ID" value="XP_016660899.1"/>
    <property type="gene ID" value="LOC107884047"/>
</dbReference>
<dbReference type="SMART" id="SM00298">
    <property type="entry name" value="CHROMO"/>
    <property type="match status" value="1"/>
</dbReference>
<sequence length="68" mass="8228">MSDDTNSKEYEIEKIIFHQQINNKILYFVKWKNCGLNGNTWEPEENLINCPKILNDYKTKNNFFKNKK</sequence>
<reference evidence="5" key="1">
    <citation type="submission" date="2010-06" db="EMBL/GenBank/DDBJ databases">
        <authorList>
            <person name="Jiang H."/>
            <person name="Abraham K."/>
            <person name="Ali S."/>
            <person name="Alsbrooks S.L."/>
            <person name="Anim B.N."/>
            <person name="Anosike U.S."/>
            <person name="Attaway T."/>
            <person name="Bandaranaike D.P."/>
            <person name="Battles P.K."/>
            <person name="Bell S.N."/>
            <person name="Bell A.V."/>
            <person name="Beltran B."/>
            <person name="Bickham C."/>
            <person name="Bustamante Y."/>
            <person name="Caleb T."/>
            <person name="Canada A."/>
            <person name="Cardenas V."/>
            <person name="Carter K."/>
            <person name="Chacko J."/>
            <person name="Chandrabose M.N."/>
            <person name="Chavez D."/>
            <person name="Chavez A."/>
            <person name="Chen L."/>
            <person name="Chu H.-S."/>
            <person name="Claassen K.J."/>
            <person name="Cockrell R."/>
            <person name="Collins M."/>
            <person name="Cooper J.A."/>
            <person name="Cree A."/>
            <person name="Curry S.M."/>
            <person name="Da Y."/>
            <person name="Dao M.D."/>
            <person name="Das B."/>
            <person name="Davila M.-L."/>
            <person name="Davy-Carroll L."/>
            <person name="Denson S."/>
            <person name="Dinh H."/>
            <person name="Ebong V.E."/>
            <person name="Edwards J.R."/>
            <person name="Egan A."/>
            <person name="El-Daye J."/>
            <person name="Escobedo L."/>
            <person name="Fernandez S."/>
            <person name="Fernando P.R."/>
            <person name="Flagg N."/>
            <person name="Forbes L.D."/>
            <person name="Fowler R.G."/>
            <person name="Fu Q."/>
            <person name="Gabisi R.A."/>
            <person name="Ganer J."/>
            <person name="Garbino Pronczuk A."/>
            <person name="Garcia R.M."/>
            <person name="Garner T."/>
            <person name="Garrett T.E."/>
            <person name="Gonzalez D.A."/>
            <person name="Hamid H."/>
            <person name="Hawkins E.S."/>
            <person name="Hirani K."/>
            <person name="Hogues M.E."/>
            <person name="Hollins B."/>
            <person name="Hsiao C.-H."/>
            <person name="Jabil R."/>
            <person name="James M.L."/>
            <person name="Jhangiani S.N."/>
            <person name="Johnson B."/>
            <person name="Johnson Q."/>
            <person name="Joshi V."/>
            <person name="Kalu J.B."/>
            <person name="Kam C."/>
            <person name="Kashfia A."/>
            <person name="Keebler J."/>
            <person name="Kisamo H."/>
            <person name="Kovar C.L."/>
            <person name="Lago L.A."/>
            <person name="Lai C.-Y."/>
            <person name="Laidlaw J."/>
            <person name="Lara F."/>
            <person name="Le T.-K."/>
            <person name="Lee S.L."/>
            <person name="Legall F.H."/>
            <person name="Lemon S.J."/>
            <person name="Lewis L.R."/>
            <person name="Li B."/>
            <person name="Liu Y."/>
            <person name="Liu Y.-S."/>
            <person name="Lopez J."/>
            <person name="Lozado R.J."/>
            <person name="Lu J."/>
            <person name="Madu R.C."/>
            <person name="Maheshwari M."/>
            <person name="Maheshwari R."/>
            <person name="Malloy K."/>
            <person name="Martinez E."/>
            <person name="Mathew T."/>
            <person name="Mercado I.C."/>
            <person name="Mercado C."/>
            <person name="Meyer B."/>
            <person name="Montgomery K."/>
            <person name="Morgan M.B."/>
            <person name="Munidasa M."/>
            <person name="Nazareth L.V."/>
            <person name="Nelson J."/>
            <person name="Ng B.M."/>
            <person name="Nguyen N.B."/>
            <person name="Nguyen P.Q."/>
            <person name="Nguyen T."/>
            <person name="Obregon M."/>
            <person name="Okwuonu G.O."/>
            <person name="Onwere C.G."/>
            <person name="Orozco G."/>
            <person name="Parra A."/>
            <person name="Patel S."/>
            <person name="Patil S."/>
            <person name="Perez A."/>
            <person name="Perez Y."/>
            <person name="Pham C."/>
            <person name="Primus E.L."/>
            <person name="Pu L.-L."/>
            <person name="Puazo M."/>
            <person name="Qin X."/>
            <person name="Quiroz J.B."/>
            <person name="Reese J."/>
            <person name="Richards S."/>
            <person name="Rives C.M."/>
            <person name="Robberts R."/>
            <person name="Ruiz S.J."/>
            <person name="Ruiz M.J."/>
            <person name="Santibanez J."/>
            <person name="Schneider B.W."/>
            <person name="Sisson I."/>
            <person name="Smith M."/>
            <person name="Sodergren E."/>
            <person name="Song X.-Z."/>
            <person name="Song B.B."/>
            <person name="Summersgill H."/>
            <person name="Thelus R."/>
            <person name="Thornton R.D."/>
            <person name="Trejos Z.Y."/>
            <person name="Usmani K."/>
            <person name="Vattathil S."/>
            <person name="Villasana D."/>
            <person name="Walker D.L."/>
            <person name="Wang S."/>
            <person name="Wang K."/>
            <person name="White C.S."/>
            <person name="Williams A.C."/>
            <person name="Williamson J."/>
            <person name="Wilson K."/>
            <person name="Woghiren I.O."/>
            <person name="Woodworth J.R."/>
            <person name="Worley K.C."/>
            <person name="Wright R.A."/>
            <person name="Wu W."/>
            <person name="Young L."/>
            <person name="Zhang L."/>
            <person name="Zhang J."/>
            <person name="Zhu Y."/>
            <person name="Muzny D.M."/>
            <person name="Weinstock G."/>
            <person name="Gibbs R.A."/>
        </authorList>
    </citation>
    <scope>NUCLEOTIDE SEQUENCE [LARGE SCALE GENOMIC DNA]</scope>
    <source>
        <strain evidence="5">LSR1</strain>
    </source>
</reference>
<reference evidence="4" key="2">
    <citation type="submission" date="2022-06" db="UniProtKB">
        <authorList>
            <consortium name="EnsemblMetazoa"/>
        </authorList>
    </citation>
    <scope>IDENTIFICATION</scope>
</reference>
<dbReference type="GO" id="GO:0005634">
    <property type="term" value="C:nucleus"/>
    <property type="evidence" value="ECO:0007669"/>
    <property type="project" value="UniProtKB-SubCell"/>
</dbReference>
<dbReference type="GeneID" id="107884047"/>
<dbReference type="InterPro" id="IPR051219">
    <property type="entry name" value="Heterochromatin_chromo-domain"/>
</dbReference>
<dbReference type="SUPFAM" id="SSF54160">
    <property type="entry name" value="Chromo domain-like"/>
    <property type="match status" value="1"/>
</dbReference>
<keyword evidence="2" id="KW-0539">Nucleus</keyword>
<dbReference type="InterPro" id="IPR016197">
    <property type="entry name" value="Chromo-like_dom_sf"/>
</dbReference>
<comment type="subcellular location">
    <subcellularLocation>
        <location evidence="1">Nucleus</location>
    </subcellularLocation>
</comment>
<dbReference type="Pfam" id="PF00385">
    <property type="entry name" value="Chromo"/>
    <property type="match status" value="1"/>
</dbReference>
<dbReference type="InterPro" id="IPR023780">
    <property type="entry name" value="Chromo_domain"/>
</dbReference>
<evidence type="ECO:0000313" key="5">
    <source>
        <dbReference type="Proteomes" id="UP000007819"/>
    </source>
</evidence>
<evidence type="ECO:0000256" key="2">
    <source>
        <dbReference type="ARBA" id="ARBA00023242"/>
    </source>
</evidence>
<accession>A0A8R2D513</accession>
<organism evidence="4 5">
    <name type="scientific">Acyrthosiphon pisum</name>
    <name type="common">Pea aphid</name>
    <dbReference type="NCBI Taxonomy" id="7029"/>
    <lineage>
        <taxon>Eukaryota</taxon>
        <taxon>Metazoa</taxon>
        <taxon>Ecdysozoa</taxon>
        <taxon>Arthropoda</taxon>
        <taxon>Hexapoda</taxon>
        <taxon>Insecta</taxon>
        <taxon>Pterygota</taxon>
        <taxon>Neoptera</taxon>
        <taxon>Paraneoptera</taxon>
        <taxon>Hemiptera</taxon>
        <taxon>Sternorrhyncha</taxon>
        <taxon>Aphidomorpha</taxon>
        <taxon>Aphidoidea</taxon>
        <taxon>Aphididae</taxon>
        <taxon>Macrosiphini</taxon>
        <taxon>Acyrthosiphon</taxon>
    </lineage>
</organism>
<dbReference type="AlphaFoldDB" id="A0A8R2D513"/>
<dbReference type="KEGG" id="api:107884047"/>
<protein>
    <recommendedName>
        <fullName evidence="3">Chromo domain-containing protein</fullName>
    </recommendedName>
</protein>
<dbReference type="PROSITE" id="PS50013">
    <property type="entry name" value="CHROMO_2"/>
    <property type="match status" value="1"/>
</dbReference>
<dbReference type="RefSeq" id="XP_016660899.1">
    <property type="nucleotide sequence ID" value="XM_016805410.1"/>
</dbReference>
<keyword evidence="5" id="KW-1185">Reference proteome</keyword>
<name>A0A8R2D513_ACYPI</name>
<dbReference type="OrthoDB" id="1918685at2759"/>
<dbReference type="InterPro" id="IPR000953">
    <property type="entry name" value="Chromo/chromo_shadow_dom"/>
</dbReference>
<proteinExistence type="predicted"/>
<evidence type="ECO:0000313" key="4">
    <source>
        <dbReference type="EnsemblMetazoa" id="XP_016660899.1"/>
    </source>
</evidence>
<dbReference type="PANTHER" id="PTHR22812">
    <property type="entry name" value="CHROMOBOX PROTEIN"/>
    <property type="match status" value="1"/>
</dbReference>
<evidence type="ECO:0000256" key="1">
    <source>
        <dbReference type="ARBA" id="ARBA00004123"/>
    </source>
</evidence>
<dbReference type="CDD" id="cd00024">
    <property type="entry name" value="CD_CSD"/>
    <property type="match status" value="1"/>
</dbReference>
<dbReference type="Gene3D" id="2.40.50.40">
    <property type="match status" value="1"/>
</dbReference>
<dbReference type="GO" id="GO:0005694">
    <property type="term" value="C:chromosome"/>
    <property type="evidence" value="ECO:0007669"/>
    <property type="project" value="UniProtKB-ARBA"/>
</dbReference>